<reference evidence="1 3" key="1">
    <citation type="submission" date="2017-11" db="EMBL/GenBank/DDBJ databases">
        <title>The genome of Rhizophagus clarus HR1 reveals common genetic basis of auxotrophy among arbuscular mycorrhizal fungi.</title>
        <authorList>
            <person name="Kobayashi Y."/>
        </authorList>
    </citation>
    <scope>NUCLEOTIDE SEQUENCE [LARGE SCALE GENOMIC DNA]</scope>
    <source>
        <strain evidence="1 3">HR1</strain>
    </source>
</reference>
<sequence length="71" mass="7908">MQVTDNIGCANVPQAHSLEKYSYLLVFTDEMLCVAKVIAMSYISVSLFISIYGDSLFSNECTAGGRFYMHI</sequence>
<dbReference type="EMBL" id="BLAL01000004">
    <property type="protein sequence ID" value="GES72742.1"/>
    <property type="molecule type" value="Genomic_DNA"/>
</dbReference>
<organism evidence="1 3">
    <name type="scientific">Rhizophagus clarus</name>
    <dbReference type="NCBI Taxonomy" id="94130"/>
    <lineage>
        <taxon>Eukaryota</taxon>
        <taxon>Fungi</taxon>
        <taxon>Fungi incertae sedis</taxon>
        <taxon>Mucoromycota</taxon>
        <taxon>Glomeromycotina</taxon>
        <taxon>Glomeromycetes</taxon>
        <taxon>Glomerales</taxon>
        <taxon>Glomeraceae</taxon>
        <taxon>Rhizophagus</taxon>
    </lineage>
</organism>
<gene>
    <name evidence="2" type="ORF">RCL2_000029500</name>
    <name evidence="1" type="ORF">RclHR1_08330003</name>
</gene>
<keyword evidence="3" id="KW-1185">Reference proteome</keyword>
<reference evidence="2" key="2">
    <citation type="submission" date="2019-10" db="EMBL/GenBank/DDBJ databases">
        <title>Conservation and host-specific expression of non-tandemly repeated heterogenous ribosome RNA gene in arbuscular mycorrhizal fungi.</title>
        <authorList>
            <person name="Maeda T."/>
            <person name="Kobayashi Y."/>
            <person name="Nakagawa T."/>
            <person name="Ezawa T."/>
            <person name="Yamaguchi K."/>
            <person name="Bino T."/>
            <person name="Nishimoto Y."/>
            <person name="Shigenobu S."/>
            <person name="Kawaguchi M."/>
        </authorList>
    </citation>
    <scope>NUCLEOTIDE SEQUENCE</scope>
    <source>
        <strain evidence="2">HR1</strain>
    </source>
</reference>
<evidence type="ECO:0000313" key="1">
    <source>
        <dbReference type="EMBL" id="GBC08710.1"/>
    </source>
</evidence>
<dbReference type="Proteomes" id="UP000615446">
    <property type="component" value="Unassembled WGS sequence"/>
</dbReference>
<comment type="caution">
    <text evidence="1">The sequence shown here is derived from an EMBL/GenBank/DDBJ whole genome shotgun (WGS) entry which is preliminary data.</text>
</comment>
<accession>A0A2Z6SEW3</accession>
<evidence type="ECO:0000313" key="3">
    <source>
        <dbReference type="Proteomes" id="UP000247702"/>
    </source>
</evidence>
<dbReference type="OrthoDB" id="2396549at2759"/>
<dbReference type="AlphaFoldDB" id="A0A2Z6SEW3"/>
<dbReference type="Proteomes" id="UP000247702">
    <property type="component" value="Unassembled WGS sequence"/>
</dbReference>
<proteinExistence type="predicted"/>
<name>A0A2Z6SEW3_9GLOM</name>
<dbReference type="EMBL" id="BEXD01004241">
    <property type="protein sequence ID" value="GBC08710.1"/>
    <property type="molecule type" value="Genomic_DNA"/>
</dbReference>
<evidence type="ECO:0000313" key="2">
    <source>
        <dbReference type="EMBL" id="GES72742.1"/>
    </source>
</evidence>
<protein>
    <submittedName>
        <fullName evidence="1">Uncharacterized protein</fullName>
    </submittedName>
</protein>